<dbReference type="Proteomes" id="UP000001441">
    <property type="component" value="Chromosome"/>
</dbReference>
<dbReference type="RefSeq" id="WP_012970048.1">
    <property type="nucleotide sequence ID" value="NC_013851.1"/>
</dbReference>
<dbReference type="Gene3D" id="1.20.120.1940">
    <property type="entry name" value="YfdX protein domain"/>
    <property type="match status" value="2"/>
</dbReference>
<evidence type="ECO:0000313" key="4">
    <source>
        <dbReference type="Proteomes" id="UP000001441"/>
    </source>
</evidence>
<gene>
    <name evidence="3" type="ordered locus">Alvin_0825</name>
</gene>
<dbReference type="EMBL" id="CP001896">
    <property type="protein sequence ID" value="ADC61772.1"/>
    <property type="molecule type" value="Genomic_DNA"/>
</dbReference>
<sequence>MNRIYPITAVTILALSFVAIGRNHAADLRPAAANTDTTITQIVTGGPSPKQEMELSKLGLMAVEHAQLARLAINDGYVDNAKKLLAESHKLLDQAEKQDRPITVTTKVREGQQVKHEREREKMDLIPIASELQVIEAFDAQPTQGATDEPKSTAAADQPVAAQAKATGDETAKPQSMVERAKVRDAAIAQAKEHLQRGDRQAAAQSLKLADLTLIAHEISLPLAETSAEVDQAIKLLDAGKPYEANLELKKVRDGLVVTTAVVGGPTDPVSPAGSGSEPSDGQS</sequence>
<feature type="region of interest" description="Disordered" evidence="1">
    <location>
        <begin position="143"/>
        <end position="178"/>
    </location>
</feature>
<organism evidence="3 4">
    <name type="scientific">Allochromatium vinosum (strain ATCC 17899 / DSM 180 / NBRC 103801 / NCIMB 10441 / D)</name>
    <name type="common">Chromatium vinosum</name>
    <dbReference type="NCBI Taxonomy" id="572477"/>
    <lineage>
        <taxon>Bacteria</taxon>
        <taxon>Pseudomonadati</taxon>
        <taxon>Pseudomonadota</taxon>
        <taxon>Gammaproteobacteria</taxon>
        <taxon>Chromatiales</taxon>
        <taxon>Chromatiaceae</taxon>
        <taxon>Allochromatium</taxon>
    </lineage>
</organism>
<dbReference type="InterPro" id="IPR021236">
    <property type="entry name" value="Uncharacterised_YfdX"/>
</dbReference>
<feature type="signal peptide" evidence="2">
    <location>
        <begin position="1"/>
        <end position="25"/>
    </location>
</feature>
<dbReference type="eggNOG" id="ENOG502Z95M">
    <property type="taxonomic scope" value="Bacteria"/>
</dbReference>
<evidence type="ECO:0000256" key="1">
    <source>
        <dbReference type="SAM" id="MobiDB-lite"/>
    </source>
</evidence>
<dbReference type="KEGG" id="alv:Alvin_0825"/>
<keyword evidence="4" id="KW-1185">Reference proteome</keyword>
<dbReference type="AlphaFoldDB" id="D3RQG7"/>
<evidence type="ECO:0000256" key="2">
    <source>
        <dbReference type="SAM" id="SignalP"/>
    </source>
</evidence>
<dbReference type="Pfam" id="PF10938">
    <property type="entry name" value="YfdX"/>
    <property type="match status" value="2"/>
</dbReference>
<protein>
    <recommendedName>
        <fullName evidence="5">YfdX family protein</fullName>
    </recommendedName>
</protein>
<name>D3RQG7_ALLVD</name>
<dbReference type="HOGENOM" id="CLU_978758_0_0_6"/>
<feature type="region of interest" description="Disordered" evidence="1">
    <location>
        <begin position="263"/>
        <end position="284"/>
    </location>
</feature>
<feature type="compositionally biased region" description="Low complexity" evidence="1">
    <location>
        <begin position="154"/>
        <end position="166"/>
    </location>
</feature>
<dbReference type="OrthoDB" id="5770258at2"/>
<evidence type="ECO:0008006" key="5">
    <source>
        <dbReference type="Google" id="ProtNLM"/>
    </source>
</evidence>
<proteinExistence type="predicted"/>
<reference evidence="3 4" key="1">
    <citation type="journal article" date="2011" name="Stand. Genomic Sci.">
        <title>Complete genome sequence of Allochromatium vinosum DSM 180(T).</title>
        <authorList>
            <person name="Weissgerber T."/>
            <person name="Zigann R."/>
            <person name="Bruce D."/>
            <person name="Chang Y.J."/>
            <person name="Detter J.C."/>
            <person name="Han C."/>
            <person name="Hauser L."/>
            <person name="Jeffries C.D."/>
            <person name="Land M."/>
            <person name="Munk A.C."/>
            <person name="Tapia R."/>
            <person name="Dahl C."/>
        </authorList>
    </citation>
    <scope>NUCLEOTIDE SEQUENCE [LARGE SCALE GENOMIC DNA]</scope>
    <source>
        <strain evidence="4">ATCC 17899 / DSM 180 / NBRC 103801 / NCIMB 10441 / D</strain>
    </source>
</reference>
<evidence type="ECO:0000313" key="3">
    <source>
        <dbReference type="EMBL" id="ADC61772.1"/>
    </source>
</evidence>
<feature type="chain" id="PRO_5005670614" description="YfdX family protein" evidence="2">
    <location>
        <begin position="26"/>
        <end position="284"/>
    </location>
</feature>
<accession>D3RQG7</accession>
<dbReference type="STRING" id="572477.Alvin_0825"/>
<keyword evidence="2" id="KW-0732">Signal</keyword>